<dbReference type="GO" id="GO:0016787">
    <property type="term" value="F:hydrolase activity"/>
    <property type="evidence" value="ECO:0007669"/>
    <property type="project" value="UniProtKB-KW"/>
</dbReference>
<dbReference type="PANTHER" id="PTHR31793:SF27">
    <property type="entry name" value="NOVEL THIOESTERASE SUPERFAMILY DOMAIN AND SAPOSIN A-TYPE DOMAIN CONTAINING PROTEIN (0610012H03RIK)"/>
    <property type="match status" value="1"/>
</dbReference>
<dbReference type="RefSeq" id="WP_407327899.1">
    <property type="nucleotide sequence ID" value="NZ_CP136865.1"/>
</dbReference>
<dbReference type="InterPro" id="IPR029069">
    <property type="entry name" value="HotDog_dom_sf"/>
</dbReference>
<protein>
    <submittedName>
        <fullName evidence="3">Thioesterase family protein</fullName>
        <ecNumber evidence="3">3.1.2.-</ecNumber>
    </submittedName>
</protein>
<dbReference type="SUPFAM" id="SSF54637">
    <property type="entry name" value="Thioesterase/thiol ester dehydrase-isomerase"/>
    <property type="match status" value="1"/>
</dbReference>
<keyword evidence="4" id="KW-1185">Reference proteome</keyword>
<dbReference type="CDD" id="cd00586">
    <property type="entry name" value="4HBT"/>
    <property type="match status" value="1"/>
</dbReference>
<accession>A0ABZ0IDJ5</accession>
<proteinExistence type="inferred from homology"/>
<reference evidence="3 4" key="1">
    <citation type="submission" date="2023-10" db="EMBL/GenBank/DDBJ databases">
        <title>Two novel species belonging to the OM43/NOR5 clade.</title>
        <authorList>
            <person name="Park M."/>
        </authorList>
    </citation>
    <scope>NUCLEOTIDE SEQUENCE [LARGE SCALE GENOMIC DNA]</scope>
    <source>
        <strain evidence="3 4">IMCC45268</strain>
    </source>
</reference>
<dbReference type="InterPro" id="IPR050563">
    <property type="entry name" value="4-hydroxybenzoyl-CoA_TE"/>
</dbReference>
<evidence type="ECO:0000313" key="4">
    <source>
        <dbReference type="Proteomes" id="UP001626549"/>
    </source>
</evidence>
<organism evidence="3 4">
    <name type="scientific">Congregibacter brevis</name>
    <dbReference type="NCBI Taxonomy" id="3081201"/>
    <lineage>
        <taxon>Bacteria</taxon>
        <taxon>Pseudomonadati</taxon>
        <taxon>Pseudomonadota</taxon>
        <taxon>Gammaproteobacteria</taxon>
        <taxon>Cellvibrionales</taxon>
        <taxon>Halieaceae</taxon>
        <taxon>Congregibacter</taxon>
    </lineage>
</organism>
<evidence type="ECO:0000256" key="1">
    <source>
        <dbReference type="ARBA" id="ARBA00005953"/>
    </source>
</evidence>
<name>A0ABZ0IDJ5_9GAMM</name>
<dbReference type="Gene3D" id="3.10.129.10">
    <property type="entry name" value="Hotdog Thioesterase"/>
    <property type="match status" value="1"/>
</dbReference>
<dbReference type="EC" id="3.1.2.-" evidence="3"/>
<sequence>MSTSYQETLRVRFRDTDSQGHMFFANYLVFADEVAGNYMRELGFDWSNPGGLPCYVFTANVSCDYLHECLSGDEVEVSIAYERIGNTSATLGFSMRRLSDNVKLAKGSFAQVFVDRETRKPTPVPDSVRAAFPG</sequence>
<dbReference type="Pfam" id="PF13279">
    <property type="entry name" value="4HBT_2"/>
    <property type="match status" value="1"/>
</dbReference>
<evidence type="ECO:0000313" key="3">
    <source>
        <dbReference type="EMBL" id="WOJ97195.1"/>
    </source>
</evidence>
<keyword evidence="2 3" id="KW-0378">Hydrolase</keyword>
<dbReference type="PANTHER" id="PTHR31793">
    <property type="entry name" value="4-HYDROXYBENZOYL-COA THIOESTERASE FAMILY MEMBER"/>
    <property type="match status" value="1"/>
</dbReference>
<comment type="similarity">
    <text evidence="1">Belongs to the 4-hydroxybenzoyl-CoA thioesterase family.</text>
</comment>
<gene>
    <name evidence="3" type="ORF">R0137_01150</name>
</gene>
<dbReference type="Proteomes" id="UP001626549">
    <property type="component" value="Chromosome"/>
</dbReference>
<evidence type="ECO:0000256" key="2">
    <source>
        <dbReference type="ARBA" id="ARBA00022801"/>
    </source>
</evidence>
<dbReference type="EMBL" id="CP136865">
    <property type="protein sequence ID" value="WOJ97195.1"/>
    <property type="molecule type" value="Genomic_DNA"/>
</dbReference>